<accession>A0A0P1BQG4</accession>
<name>A0A0P1BQG4_9BASI</name>
<evidence type="ECO:0000313" key="1">
    <source>
        <dbReference type="EMBL" id="CEH18557.1"/>
    </source>
</evidence>
<keyword evidence="2" id="KW-1185">Reference proteome</keyword>
<dbReference type="AlphaFoldDB" id="A0A0P1BQG4"/>
<reference evidence="1 2" key="1">
    <citation type="submission" date="2014-09" db="EMBL/GenBank/DDBJ databases">
        <authorList>
            <person name="Magalhaes I.L.F."/>
            <person name="Oliveira U."/>
            <person name="Santos F.R."/>
            <person name="Vidigal T.H.D.A."/>
            <person name="Brescovit A.D."/>
            <person name="Santos A.J."/>
        </authorList>
    </citation>
    <scope>NUCLEOTIDE SEQUENCE [LARGE SCALE GENOMIC DNA]</scope>
</reference>
<dbReference type="Proteomes" id="UP000054845">
    <property type="component" value="Unassembled WGS sequence"/>
</dbReference>
<evidence type="ECO:0000313" key="2">
    <source>
        <dbReference type="Proteomes" id="UP000054845"/>
    </source>
</evidence>
<dbReference type="EMBL" id="CCYA01000275">
    <property type="protein sequence ID" value="CEH18557.1"/>
    <property type="molecule type" value="Genomic_DNA"/>
</dbReference>
<proteinExistence type="predicted"/>
<organism evidence="1 2">
    <name type="scientific">Ceraceosorus bombacis</name>
    <dbReference type="NCBI Taxonomy" id="401625"/>
    <lineage>
        <taxon>Eukaryota</taxon>
        <taxon>Fungi</taxon>
        <taxon>Dikarya</taxon>
        <taxon>Basidiomycota</taxon>
        <taxon>Ustilaginomycotina</taxon>
        <taxon>Exobasidiomycetes</taxon>
        <taxon>Ceraceosorales</taxon>
        <taxon>Ceraceosoraceae</taxon>
        <taxon>Ceraceosorus</taxon>
    </lineage>
</organism>
<protein>
    <submittedName>
        <fullName evidence="1">Uncharacterized protein</fullName>
    </submittedName>
</protein>
<sequence length="74" mass="8557">MLRSWVIYKDDGQSRDAAKPYQHHALRSHISNKLILVHNHMISTRSNHLVSSIVQNPLPPVTVKVLRIERPNEL</sequence>